<dbReference type="EMBL" id="APWK03000049">
    <property type="protein sequence ID" value="PHH53089.1"/>
    <property type="molecule type" value="Genomic_DNA"/>
</dbReference>
<evidence type="ECO:0000256" key="5">
    <source>
        <dbReference type="ARBA" id="ARBA00022723"/>
    </source>
</evidence>
<evidence type="ECO:0000256" key="11">
    <source>
        <dbReference type="SAM" id="MobiDB-lite"/>
    </source>
</evidence>
<name>A0A2C5WW93_9PEZI</name>
<accession>A0A2C5WW93</accession>
<comment type="pathway">
    <text evidence="2">Protein modification; protein ubiquitination.</text>
</comment>
<dbReference type="PROSITE" id="PS51873">
    <property type="entry name" value="TRIAD"/>
    <property type="match status" value="1"/>
</dbReference>
<dbReference type="Proteomes" id="UP000222788">
    <property type="component" value="Unassembled WGS sequence"/>
</dbReference>
<sequence>MDGERRTLRGRAVGLPLSVSTSAAAASVATDRNGRHSPLAFSERSAGTPRDHHLRPRLDSLHPPPSSVYSRRSTVPATPRPPSVAESRTGPAYSTYGGDRGYDRDDAHFVQSPRSVAPPHSSSFAQMERERDSARHSWDATQGPLPTRPRRMSMLQSQGDRPSDRPRRGSLLQNEVAHERPRRLSMYQPENISLSGDRHRRGSIMQGDFPPASDRPRRQSFMQQQYQNQQKTQQTKNDMVLASQDQAYSDRFGIPRPSSAAATNSSSGDLVLVKLIDLERDAGTVLIKVRPNATLFRVGEALTQCLHLSASDYMVHLYQGVEALRLHQRVNEDSTFYYRLVGPGRNSDSLSEGSPKVVFEGRAIRRILQRMGDPTQMLEERIRRGISVGDFRIVVSKILNLEDPDQVLVEARNGMRVGAIEGEDWRLIDISNFWLCSKFRIFIIQPGRMISIRLLRTTRRFLFHSSPEDDEELDESDDEEQFCSSVVLKSRFIDRIIVETHATQQSSIIVEPHNLHVYNVSKTLTPQVAWGSLVCVDIPSDVRAQFFAQEKWLLGETTMCDVCLEERHDHEFSSLTAECNHNITMCTLCANKWLDIEMGTHMPNSISCPSCKAVPTLSHLKRWARPDLWERFDMLLTTSALRNITNFYWCINPSCGSGQIHISQCPVMMCDKCKLEQCIMHGTPWHENMTCSEYDNRIGSRKIREDRASRATIREVAQKCPMCRTPVELRSGCNHITCSCGTQWCYLCLAVWTKDAISGILHCRHSRDCAEGQNNPMFRAHDDVPARFRRTEDDNNEVFDNDDDDDDDDDDFIQAHNQPIGGRNRRIRAHDNDNGRGYDPGPRLGERRRWNDETHFRNRERSVIARERIRERDWEPDGDEDRDIDSERAWVLRAHDSTIRHPPVTRGNRQPAPQIPHTPRVRTRRESLNLPRRPRLEDDF</sequence>
<keyword evidence="5" id="KW-0479">Metal-binding</keyword>
<feature type="region of interest" description="Disordered" evidence="11">
    <location>
        <begin position="790"/>
        <end position="847"/>
    </location>
</feature>
<dbReference type="SUPFAM" id="SSF57850">
    <property type="entry name" value="RING/U-box"/>
    <property type="match status" value="3"/>
</dbReference>
<feature type="compositionally biased region" description="Low complexity" evidence="11">
    <location>
        <begin position="223"/>
        <end position="237"/>
    </location>
</feature>
<keyword evidence="6" id="KW-0677">Repeat</keyword>
<evidence type="ECO:0000256" key="8">
    <source>
        <dbReference type="ARBA" id="ARBA00022786"/>
    </source>
</evidence>
<dbReference type="Gene3D" id="3.30.40.10">
    <property type="entry name" value="Zinc/RING finger domain, C3HC4 (zinc finger)"/>
    <property type="match status" value="1"/>
</dbReference>
<keyword evidence="9" id="KW-0862">Zinc</keyword>
<dbReference type="GO" id="GO:0061630">
    <property type="term" value="F:ubiquitin protein ligase activity"/>
    <property type="evidence" value="ECO:0007669"/>
    <property type="project" value="UniProtKB-EC"/>
</dbReference>
<evidence type="ECO:0000259" key="12">
    <source>
        <dbReference type="PROSITE" id="PS50089"/>
    </source>
</evidence>
<evidence type="ECO:0000256" key="10">
    <source>
        <dbReference type="PROSITE-ProRule" id="PRU00175"/>
    </source>
</evidence>
<gene>
    <name evidence="14" type="primary">dbl4_1</name>
    <name evidence="14" type="ORF">CFIMG_000807RA</name>
</gene>
<feature type="compositionally biased region" description="Basic and acidic residues" evidence="11">
    <location>
        <begin position="127"/>
        <end position="138"/>
    </location>
</feature>
<dbReference type="InterPro" id="IPR001841">
    <property type="entry name" value="Znf_RING"/>
</dbReference>
<dbReference type="Pfam" id="PF22605">
    <property type="entry name" value="IBR_2"/>
    <property type="match status" value="1"/>
</dbReference>
<evidence type="ECO:0000256" key="3">
    <source>
        <dbReference type="ARBA" id="ARBA00012251"/>
    </source>
</evidence>
<feature type="compositionally biased region" description="Acidic residues" evidence="11">
    <location>
        <begin position="794"/>
        <end position="812"/>
    </location>
</feature>
<dbReference type="Gene3D" id="1.20.120.1750">
    <property type="match status" value="1"/>
</dbReference>
<comment type="catalytic activity">
    <reaction evidence="1">
        <text>[E2 ubiquitin-conjugating enzyme]-S-ubiquitinyl-L-cysteine + [acceptor protein]-L-lysine = [E2 ubiquitin-conjugating enzyme]-L-cysteine + [acceptor protein]-N(6)-ubiquitinyl-L-lysine.</text>
        <dbReference type="EC" id="2.3.2.31"/>
    </reaction>
</comment>
<feature type="region of interest" description="Disordered" evidence="11">
    <location>
        <begin position="894"/>
        <end position="940"/>
    </location>
</feature>
<feature type="domain" description="RING-type" evidence="12">
    <location>
        <begin position="560"/>
        <end position="612"/>
    </location>
</feature>
<reference evidence="14 15" key="2">
    <citation type="journal article" date="2013" name="IMA Fungus">
        <title>IMA Genome-F 1: Ceratocystis fimbriata: Draft nuclear genome sequence for the plant pathogen, Ceratocystis fimbriata.</title>
        <authorList>
            <person name="Wilken P.M."/>
            <person name="Steenkamp E.T."/>
            <person name="Wingfield M.J."/>
            <person name="de Beer Z.W."/>
            <person name="Wingfield B.D."/>
        </authorList>
    </citation>
    <scope>NUCLEOTIDE SEQUENCE [LARGE SCALE GENOMIC DNA]</scope>
    <source>
        <strain evidence="14 15">CBS 114723</strain>
    </source>
</reference>
<dbReference type="GO" id="GO:0016567">
    <property type="term" value="P:protein ubiquitination"/>
    <property type="evidence" value="ECO:0007669"/>
    <property type="project" value="InterPro"/>
</dbReference>
<keyword evidence="8" id="KW-0833">Ubl conjugation pathway</keyword>
<dbReference type="GO" id="GO:0008270">
    <property type="term" value="F:zinc ion binding"/>
    <property type="evidence" value="ECO:0007669"/>
    <property type="project" value="UniProtKB-KW"/>
</dbReference>
<feature type="compositionally biased region" description="Polar residues" evidence="11">
    <location>
        <begin position="67"/>
        <end position="76"/>
    </location>
</feature>
<dbReference type="InterPro" id="IPR013083">
    <property type="entry name" value="Znf_RING/FYVE/PHD"/>
</dbReference>
<evidence type="ECO:0000256" key="7">
    <source>
        <dbReference type="ARBA" id="ARBA00022771"/>
    </source>
</evidence>
<dbReference type="PROSITE" id="PS50089">
    <property type="entry name" value="ZF_RING_2"/>
    <property type="match status" value="1"/>
</dbReference>
<dbReference type="STRING" id="1035309.A0A2C5WW93"/>
<dbReference type="CDD" id="cd20335">
    <property type="entry name" value="BRcat_RBR"/>
    <property type="match status" value="1"/>
</dbReference>
<comment type="caution">
    <text evidence="14">The sequence shown here is derived from an EMBL/GenBank/DDBJ whole genome shotgun (WGS) entry which is preliminary data.</text>
</comment>
<dbReference type="SMART" id="SM00647">
    <property type="entry name" value="IBR"/>
    <property type="match status" value="2"/>
</dbReference>
<reference evidence="14 15" key="1">
    <citation type="journal article" date="2013" name="Fungal Biol.">
        <title>Analysis of microsatellite markers in the genome of the plant pathogen Ceratocystis fimbriata.</title>
        <authorList>
            <person name="Simpson M.C."/>
            <person name="Wilken P.M."/>
            <person name="Coetzee M.P."/>
            <person name="Wingfield M.J."/>
            <person name="Wingfield B.D."/>
        </authorList>
    </citation>
    <scope>NUCLEOTIDE SEQUENCE [LARGE SCALE GENOMIC DNA]</scope>
    <source>
        <strain evidence="14 15">CBS 114723</strain>
    </source>
</reference>
<dbReference type="InterPro" id="IPR002867">
    <property type="entry name" value="IBR_dom"/>
</dbReference>
<dbReference type="AlphaFoldDB" id="A0A2C5WW93"/>
<dbReference type="InterPro" id="IPR054694">
    <property type="entry name" value="Parkin-like_IBR"/>
</dbReference>
<dbReference type="OrthoDB" id="1431934at2759"/>
<feature type="region of interest" description="Disordered" evidence="11">
    <location>
        <begin position="26"/>
        <end position="237"/>
    </location>
</feature>
<evidence type="ECO:0000256" key="1">
    <source>
        <dbReference type="ARBA" id="ARBA00001798"/>
    </source>
</evidence>
<evidence type="ECO:0000313" key="14">
    <source>
        <dbReference type="EMBL" id="PHH53089.1"/>
    </source>
</evidence>
<evidence type="ECO:0000256" key="4">
    <source>
        <dbReference type="ARBA" id="ARBA00022679"/>
    </source>
</evidence>
<dbReference type="InterPro" id="IPR044066">
    <property type="entry name" value="TRIAD_supradom"/>
</dbReference>
<dbReference type="InterPro" id="IPR031127">
    <property type="entry name" value="E3_UB_ligase_RBR"/>
</dbReference>
<dbReference type="Pfam" id="PF01485">
    <property type="entry name" value="IBR"/>
    <property type="match status" value="1"/>
</dbReference>
<dbReference type="CDD" id="cd20336">
    <property type="entry name" value="Rcat_RBR"/>
    <property type="match status" value="1"/>
</dbReference>
<feature type="domain" description="RING-type" evidence="13">
    <location>
        <begin position="556"/>
        <end position="769"/>
    </location>
</feature>
<evidence type="ECO:0000256" key="2">
    <source>
        <dbReference type="ARBA" id="ARBA00004906"/>
    </source>
</evidence>
<keyword evidence="4" id="KW-0808">Transferase</keyword>
<keyword evidence="15" id="KW-1185">Reference proteome</keyword>
<dbReference type="EC" id="2.3.2.31" evidence="3"/>
<proteinExistence type="predicted"/>
<evidence type="ECO:0000256" key="6">
    <source>
        <dbReference type="ARBA" id="ARBA00022737"/>
    </source>
</evidence>
<evidence type="ECO:0000259" key="13">
    <source>
        <dbReference type="PROSITE" id="PS51873"/>
    </source>
</evidence>
<keyword evidence="7 10" id="KW-0863">Zinc-finger</keyword>
<protein>
    <recommendedName>
        <fullName evidence="3">RBR-type E3 ubiquitin transferase</fullName>
        <ecNumber evidence="3">2.3.2.31</ecNumber>
    </recommendedName>
</protein>
<evidence type="ECO:0000313" key="15">
    <source>
        <dbReference type="Proteomes" id="UP000222788"/>
    </source>
</evidence>
<organism evidence="14 15">
    <name type="scientific">Ceratocystis fimbriata CBS 114723</name>
    <dbReference type="NCBI Taxonomy" id="1035309"/>
    <lineage>
        <taxon>Eukaryota</taxon>
        <taxon>Fungi</taxon>
        <taxon>Dikarya</taxon>
        <taxon>Ascomycota</taxon>
        <taxon>Pezizomycotina</taxon>
        <taxon>Sordariomycetes</taxon>
        <taxon>Hypocreomycetidae</taxon>
        <taxon>Microascales</taxon>
        <taxon>Ceratocystidaceae</taxon>
        <taxon>Ceratocystis</taxon>
    </lineage>
</organism>
<dbReference type="PANTHER" id="PTHR11685">
    <property type="entry name" value="RBR FAMILY RING FINGER AND IBR DOMAIN-CONTAINING"/>
    <property type="match status" value="1"/>
</dbReference>
<evidence type="ECO:0000256" key="9">
    <source>
        <dbReference type="ARBA" id="ARBA00022833"/>
    </source>
</evidence>